<reference evidence="7" key="1">
    <citation type="submission" date="2022-07" db="EMBL/GenBank/DDBJ databases">
        <title>Genome Sequence of Physisporinus lineatus.</title>
        <authorList>
            <person name="Buettner E."/>
        </authorList>
    </citation>
    <scope>NUCLEOTIDE SEQUENCE</scope>
    <source>
        <strain evidence="7">VT162</strain>
    </source>
</reference>
<evidence type="ECO:0000313" key="7">
    <source>
        <dbReference type="EMBL" id="KAJ3486349.1"/>
    </source>
</evidence>
<protein>
    <recommendedName>
        <fullName evidence="6">Laminin IV type B domain-containing protein</fullName>
    </recommendedName>
</protein>
<feature type="compositionally biased region" description="Basic and acidic residues" evidence="5">
    <location>
        <begin position="1"/>
        <end position="10"/>
    </location>
</feature>
<dbReference type="InterPro" id="IPR013015">
    <property type="entry name" value="Laminin_IV_B"/>
</dbReference>
<dbReference type="AlphaFoldDB" id="A0AAD5YEX8"/>
<dbReference type="EMBL" id="JANAWD010000124">
    <property type="protein sequence ID" value="KAJ3486349.1"/>
    <property type="molecule type" value="Genomic_DNA"/>
</dbReference>
<name>A0AAD5YEX8_9APHY</name>
<proteinExistence type="predicted"/>
<dbReference type="GO" id="GO:0005604">
    <property type="term" value="C:basement membrane"/>
    <property type="evidence" value="ECO:0007669"/>
    <property type="project" value="UniProtKB-SubCell"/>
</dbReference>
<keyword evidence="8" id="KW-1185">Reference proteome</keyword>
<feature type="domain" description="Laminin IV type B" evidence="6">
    <location>
        <begin position="1"/>
        <end position="150"/>
    </location>
</feature>
<evidence type="ECO:0000256" key="2">
    <source>
        <dbReference type="ARBA" id="ARBA00022525"/>
    </source>
</evidence>
<sequence length="232" mass="25235">MSSPSLEHREHCKTRHPMETQNNNQGAHQLPQGQQIMVLPSSMCIVVGNTQATAGVVPNTNERGGAEELGPRADSDRNVLLGALKETEKFMKDMMGVTHKYTTQRLNNVQATVCEVPDQLESVLVGLAELTAAVDSRCDRLDERMSDILRILQEGRQESTGRMLCEGCGKRVWGVPASSGAYAGDASDEFLAGPLEETVEMEAGEEMLGGFTQMSPKEYAAIQDFGSQSTMI</sequence>
<evidence type="ECO:0000256" key="4">
    <source>
        <dbReference type="ARBA" id="ARBA00022869"/>
    </source>
</evidence>
<keyword evidence="4" id="KW-0084">Basement membrane</keyword>
<organism evidence="7 8">
    <name type="scientific">Meripilus lineatus</name>
    <dbReference type="NCBI Taxonomy" id="2056292"/>
    <lineage>
        <taxon>Eukaryota</taxon>
        <taxon>Fungi</taxon>
        <taxon>Dikarya</taxon>
        <taxon>Basidiomycota</taxon>
        <taxon>Agaricomycotina</taxon>
        <taxon>Agaricomycetes</taxon>
        <taxon>Polyporales</taxon>
        <taxon>Meripilaceae</taxon>
        <taxon>Meripilus</taxon>
    </lineage>
</organism>
<comment type="caution">
    <text evidence="7">The sequence shown here is derived from an EMBL/GenBank/DDBJ whole genome shotgun (WGS) entry which is preliminary data.</text>
</comment>
<evidence type="ECO:0000256" key="3">
    <source>
        <dbReference type="ARBA" id="ARBA00022530"/>
    </source>
</evidence>
<feature type="region of interest" description="Disordered" evidence="5">
    <location>
        <begin position="1"/>
        <end position="27"/>
    </location>
</feature>
<evidence type="ECO:0000256" key="1">
    <source>
        <dbReference type="ARBA" id="ARBA00004302"/>
    </source>
</evidence>
<gene>
    <name evidence="7" type="ORF">NLI96_g4297</name>
</gene>
<keyword evidence="2" id="KW-0964">Secreted</keyword>
<comment type="subcellular location">
    <subcellularLocation>
        <location evidence="1">Secreted</location>
        <location evidence="1">Extracellular space</location>
        <location evidence="1">Extracellular matrix</location>
        <location evidence="1">Basement membrane</location>
    </subcellularLocation>
</comment>
<accession>A0AAD5YEX8</accession>
<dbReference type="PROSITE" id="PS51116">
    <property type="entry name" value="LAMININ_IVB"/>
    <property type="match status" value="1"/>
</dbReference>
<keyword evidence="3" id="KW-0272">Extracellular matrix</keyword>
<evidence type="ECO:0000313" key="8">
    <source>
        <dbReference type="Proteomes" id="UP001212997"/>
    </source>
</evidence>
<evidence type="ECO:0000259" key="6">
    <source>
        <dbReference type="PROSITE" id="PS51116"/>
    </source>
</evidence>
<evidence type="ECO:0000256" key="5">
    <source>
        <dbReference type="SAM" id="MobiDB-lite"/>
    </source>
</evidence>
<dbReference type="Proteomes" id="UP001212997">
    <property type="component" value="Unassembled WGS sequence"/>
</dbReference>